<dbReference type="InterPro" id="IPR007248">
    <property type="entry name" value="Mpv17_PMP22"/>
</dbReference>
<evidence type="ECO:0000256" key="6">
    <source>
        <dbReference type="RuleBase" id="RU363053"/>
    </source>
</evidence>
<name>A0A250XQ44_9CHLO</name>
<dbReference type="OrthoDB" id="10267969at2759"/>
<accession>A0A250XQ44</accession>
<comment type="similarity">
    <text evidence="2 6">Belongs to the peroxisomal membrane protein PXMP2/4 family.</text>
</comment>
<evidence type="ECO:0000256" key="5">
    <source>
        <dbReference type="ARBA" id="ARBA00023136"/>
    </source>
</evidence>
<evidence type="ECO:0000256" key="2">
    <source>
        <dbReference type="ARBA" id="ARBA00006824"/>
    </source>
</evidence>
<dbReference type="EMBL" id="BEGY01000141">
    <property type="protein sequence ID" value="GAX84930.1"/>
    <property type="molecule type" value="Genomic_DNA"/>
</dbReference>
<evidence type="ECO:0000256" key="4">
    <source>
        <dbReference type="ARBA" id="ARBA00022989"/>
    </source>
</evidence>
<dbReference type="Proteomes" id="UP000232323">
    <property type="component" value="Unassembled WGS sequence"/>
</dbReference>
<evidence type="ECO:0000256" key="3">
    <source>
        <dbReference type="ARBA" id="ARBA00022692"/>
    </source>
</evidence>
<organism evidence="7 8">
    <name type="scientific">Chlamydomonas eustigma</name>
    <dbReference type="NCBI Taxonomy" id="1157962"/>
    <lineage>
        <taxon>Eukaryota</taxon>
        <taxon>Viridiplantae</taxon>
        <taxon>Chlorophyta</taxon>
        <taxon>core chlorophytes</taxon>
        <taxon>Chlorophyceae</taxon>
        <taxon>CS clade</taxon>
        <taxon>Chlamydomonadales</taxon>
        <taxon>Chlamydomonadaceae</taxon>
        <taxon>Chlamydomonas</taxon>
    </lineage>
</organism>
<protein>
    <submittedName>
        <fullName evidence="7">Uncharacterized protein</fullName>
    </submittedName>
</protein>
<keyword evidence="3" id="KW-0812">Transmembrane</keyword>
<keyword evidence="5" id="KW-0472">Membrane</keyword>
<keyword evidence="8" id="KW-1185">Reference proteome</keyword>
<evidence type="ECO:0000313" key="8">
    <source>
        <dbReference type="Proteomes" id="UP000232323"/>
    </source>
</evidence>
<dbReference type="Pfam" id="PF04117">
    <property type="entry name" value="Mpv17_PMP22"/>
    <property type="match status" value="1"/>
</dbReference>
<gene>
    <name evidence="7" type="ORF">CEUSTIGMA_g12351.t1</name>
</gene>
<sequence>MAVVDLNRTSCFALLGLTMHGPFFYYGYRWLIDTFTTITGPPSLKGCINGTLITGGNGSSEAVAKVQNTFLRTFCAGFFFWPVANVLNVMFVPATKRVLFVNGSSLVWNAYLRLVNSKPLSETAEGTAYSSFL</sequence>
<dbReference type="PANTHER" id="PTHR11266:SF116">
    <property type="entry name" value="MPV17-LIKE PROTEIN"/>
    <property type="match status" value="1"/>
</dbReference>
<keyword evidence="4" id="KW-1133">Transmembrane helix</keyword>
<comment type="subcellular location">
    <subcellularLocation>
        <location evidence="1">Membrane</location>
        <topology evidence="1">Multi-pass membrane protein</topology>
    </subcellularLocation>
</comment>
<dbReference type="AlphaFoldDB" id="A0A250XQ44"/>
<proteinExistence type="inferred from homology"/>
<evidence type="ECO:0000313" key="7">
    <source>
        <dbReference type="EMBL" id="GAX84930.1"/>
    </source>
</evidence>
<dbReference type="GO" id="GO:0005737">
    <property type="term" value="C:cytoplasm"/>
    <property type="evidence" value="ECO:0007669"/>
    <property type="project" value="TreeGrafter"/>
</dbReference>
<dbReference type="STRING" id="1157962.A0A250XQ44"/>
<reference evidence="7 8" key="1">
    <citation type="submission" date="2017-08" db="EMBL/GenBank/DDBJ databases">
        <title>Acidophilic green algal genome provides insights into adaptation to an acidic environment.</title>
        <authorList>
            <person name="Hirooka S."/>
            <person name="Hirose Y."/>
            <person name="Kanesaki Y."/>
            <person name="Higuchi S."/>
            <person name="Fujiwara T."/>
            <person name="Onuma R."/>
            <person name="Era A."/>
            <person name="Ohbayashi R."/>
            <person name="Uzuka A."/>
            <person name="Nozaki H."/>
            <person name="Yoshikawa H."/>
            <person name="Miyagishima S.Y."/>
        </authorList>
    </citation>
    <scope>NUCLEOTIDE SEQUENCE [LARGE SCALE GENOMIC DNA]</scope>
    <source>
        <strain evidence="7 8">NIES-2499</strain>
    </source>
</reference>
<evidence type="ECO:0000256" key="1">
    <source>
        <dbReference type="ARBA" id="ARBA00004141"/>
    </source>
</evidence>
<comment type="caution">
    <text evidence="7">The sequence shown here is derived from an EMBL/GenBank/DDBJ whole genome shotgun (WGS) entry which is preliminary data.</text>
</comment>
<dbReference type="GO" id="GO:0016020">
    <property type="term" value="C:membrane"/>
    <property type="evidence" value="ECO:0007669"/>
    <property type="project" value="UniProtKB-SubCell"/>
</dbReference>
<dbReference type="PANTHER" id="PTHR11266">
    <property type="entry name" value="PEROXISOMAL MEMBRANE PROTEIN 2, PXMP2 MPV17"/>
    <property type="match status" value="1"/>
</dbReference>